<evidence type="ECO:0000256" key="1">
    <source>
        <dbReference type="SAM" id="MobiDB-lite"/>
    </source>
</evidence>
<feature type="compositionally biased region" description="Low complexity" evidence="1">
    <location>
        <begin position="644"/>
        <end position="694"/>
    </location>
</feature>
<accession>A0A7S4AG20</accession>
<dbReference type="AlphaFoldDB" id="A0A7S4AG20"/>
<feature type="region of interest" description="Disordered" evidence="1">
    <location>
        <begin position="353"/>
        <end position="421"/>
    </location>
</feature>
<organism evidence="2">
    <name type="scientific">Pseudo-nitzschia australis</name>
    <dbReference type="NCBI Taxonomy" id="44445"/>
    <lineage>
        <taxon>Eukaryota</taxon>
        <taxon>Sar</taxon>
        <taxon>Stramenopiles</taxon>
        <taxon>Ochrophyta</taxon>
        <taxon>Bacillariophyta</taxon>
        <taxon>Bacillariophyceae</taxon>
        <taxon>Bacillariophycidae</taxon>
        <taxon>Bacillariales</taxon>
        <taxon>Bacillariaceae</taxon>
        <taxon>Pseudo-nitzschia</taxon>
    </lineage>
</organism>
<feature type="region of interest" description="Disordered" evidence="1">
    <location>
        <begin position="313"/>
        <end position="335"/>
    </location>
</feature>
<feature type="region of interest" description="Disordered" evidence="1">
    <location>
        <begin position="151"/>
        <end position="215"/>
    </location>
</feature>
<sequence length="706" mass="75118">MFPSNSGSGGSQSHVYQIDFTAVSSGKRIASSKRRVRWRFGFANPDTLAAGQTGTDCRGEEHDITIVWSITSGKKLVLMDGKEIHFSANRKNVFEFSWTMKGNHVLKIVAHSQPPMTAVPGFRQYDFYVDGQSFFTFPKVFRLGLLPNDPSGAPAGNSNNRRRPSNNYNSNAGTRSHNIYGGGGGRRSNNNTEFVRPQSDLSPYINHSRGDDMRSMRSTNSINIASLEAPHNHEEEDAYLRQAIENSLKEGPSPGSRPAPSPAAPADALLLDFMAAPTATSPGPALALPPSTSQYPNDMYGAPVPQQAFAALPPSASSVPAPQQQQQQQQQIVAMGATSDSWAMASMAGSLPPSQAAVAQPSPNPYGAPAPLPAQPSTQQPMAPAAPQNPFGFAAAPPQFGSPPPSSIAAHPQETPATQASSIGFASPMAQPFRPPDQHQLQLQPQQLQLGVEQQEQPYEQQQQLAPQQAPQPTPAPAPAPPTNPALLSMNVLSGQAEPLITESMANGTGGQAAGSMADQAYAKLVNLDAFDLVQDKSEEARKNPFDMAGTTSTTNANQSLADMMKTKKPSEPKKSVMNSSAPAPVAPGALVLSNNQQGNFGGYGGMGMTGTMGQQQQQPTMGMMGQPPPLQQPQVQGYGGMQQQGYGQPPPLQQQGYGMQAPAPPMQQQYGMPQQQQGQYGQQPPPVQQQAYGQPPPLQQQPFGF</sequence>
<feature type="compositionally biased region" description="Basic and acidic residues" evidence="1">
    <location>
        <begin position="565"/>
        <end position="575"/>
    </location>
</feature>
<feature type="compositionally biased region" description="Low complexity" evidence="1">
    <location>
        <begin position="375"/>
        <end position="390"/>
    </location>
</feature>
<feature type="compositionally biased region" description="Pro residues" evidence="1">
    <location>
        <begin position="362"/>
        <end position="374"/>
    </location>
</feature>
<feature type="compositionally biased region" description="Low complexity" evidence="1">
    <location>
        <begin position="613"/>
        <end position="626"/>
    </location>
</feature>
<feature type="compositionally biased region" description="Low complexity" evidence="1">
    <location>
        <begin position="453"/>
        <end position="469"/>
    </location>
</feature>
<feature type="compositionally biased region" description="Low complexity" evidence="1">
    <location>
        <begin position="313"/>
        <end position="331"/>
    </location>
</feature>
<protein>
    <submittedName>
        <fullName evidence="2">Uncharacterized protein</fullName>
    </submittedName>
</protein>
<proteinExistence type="predicted"/>
<evidence type="ECO:0000313" key="2">
    <source>
        <dbReference type="EMBL" id="CAE0714499.1"/>
    </source>
</evidence>
<gene>
    <name evidence="2" type="ORF">PAUS00366_LOCUS7251</name>
</gene>
<feature type="region of interest" description="Disordered" evidence="1">
    <location>
        <begin position="564"/>
        <end position="583"/>
    </location>
</feature>
<feature type="compositionally biased region" description="Pro residues" evidence="1">
    <location>
        <begin position="470"/>
        <end position="484"/>
    </location>
</feature>
<feature type="region of interest" description="Disordered" evidence="1">
    <location>
        <begin position="613"/>
        <end position="706"/>
    </location>
</feature>
<name>A0A7S4AG20_9STRA</name>
<feature type="region of interest" description="Disordered" evidence="1">
    <location>
        <begin position="453"/>
        <end position="488"/>
    </location>
</feature>
<reference evidence="2" key="1">
    <citation type="submission" date="2021-01" db="EMBL/GenBank/DDBJ databases">
        <authorList>
            <person name="Corre E."/>
            <person name="Pelletier E."/>
            <person name="Niang G."/>
            <person name="Scheremetjew M."/>
            <person name="Finn R."/>
            <person name="Kale V."/>
            <person name="Holt S."/>
            <person name="Cochrane G."/>
            <person name="Meng A."/>
            <person name="Brown T."/>
            <person name="Cohen L."/>
        </authorList>
    </citation>
    <scope>NUCLEOTIDE SEQUENCE</scope>
    <source>
        <strain evidence="2">10249 10 AB</strain>
    </source>
</reference>
<dbReference type="EMBL" id="HBIX01009510">
    <property type="protein sequence ID" value="CAE0714499.1"/>
    <property type="molecule type" value="Transcribed_RNA"/>
</dbReference>